<name>A0A068QL15_9VIRU</name>
<gene>
    <name evidence="1" type="primary">013L</name>
    <name evidence="1" type="ORF">IIV31_013L</name>
</gene>
<sequence>MYKEVKQNLFTAPDDYALAHCVAKDFMMGAGIALEFKRKFGCVDLLLAQKKEVGQVAVLKGTFRTETRFVFYIVTKEKSFWKPTLSNFEKAIDCLSEECISNTKDWMRPRQIMLGNCKEYR</sequence>
<dbReference type="Gene3D" id="3.40.220.10">
    <property type="entry name" value="Leucine Aminopeptidase, subunit E, domain 1"/>
    <property type="match status" value="1"/>
</dbReference>
<dbReference type="GeneID" id="19738597"/>
<dbReference type="KEGG" id="vg:19738597"/>
<dbReference type="Proteomes" id="UP000114278">
    <property type="component" value="Segment"/>
</dbReference>
<evidence type="ECO:0000313" key="1">
    <source>
        <dbReference type="EMBL" id="CCV02385.1"/>
    </source>
</evidence>
<dbReference type="OrthoDB" id="27478at10239"/>
<proteinExistence type="predicted"/>
<evidence type="ECO:0000313" key="2">
    <source>
        <dbReference type="Proteomes" id="UP000114278"/>
    </source>
</evidence>
<dbReference type="InterPro" id="IPR050892">
    <property type="entry name" value="ADP-ribose_metab_enzymes"/>
</dbReference>
<dbReference type="PANTHER" id="PTHR12521:SF0">
    <property type="entry name" value="ADP-RIBOSE GLYCOHYDROLASE OARD1"/>
    <property type="match status" value="1"/>
</dbReference>
<dbReference type="InterPro" id="IPR043472">
    <property type="entry name" value="Macro_dom-like"/>
</dbReference>
<dbReference type="GO" id="GO:0140291">
    <property type="term" value="P:peptidyl-glutamate ADP-deribosylation"/>
    <property type="evidence" value="ECO:0007669"/>
    <property type="project" value="TreeGrafter"/>
</dbReference>
<evidence type="ECO:0008006" key="3">
    <source>
        <dbReference type="Google" id="ProtNLM"/>
    </source>
</evidence>
<dbReference type="RefSeq" id="YP_009046627.1">
    <property type="nucleotide sequence ID" value="NC_024451.1"/>
</dbReference>
<accession>A0A068QL15</accession>
<dbReference type="SUPFAM" id="SSF52949">
    <property type="entry name" value="Macro domain-like"/>
    <property type="match status" value="1"/>
</dbReference>
<organism evidence="1 2">
    <name type="scientific">Armadillidium vulgare iridescent virus</name>
    <dbReference type="NCBI Taxonomy" id="72201"/>
    <lineage>
        <taxon>Viruses</taxon>
        <taxon>Varidnaviria</taxon>
        <taxon>Bamfordvirae</taxon>
        <taxon>Nucleocytoviricota</taxon>
        <taxon>Megaviricetes</taxon>
        <taxon>Pimascovirales</taxon>
        <taxon>Pimascovirales incertae sedis</taxon>
        <taxon>Iridoviridae</taxon>
        <taxon>Betairidovirinae</taxon>
        <taxon>Iridovirus</taxon>
        <taxon>Iridovirus armadillidium1</taxon>
        <taxon>Invertebrate iridescent virus 31</taxon>
    </lineage>
</organism>
<protein>
    <recommendedName>
        <fullName evidence="3">Macro domain-containing protein</fullName>
    </recommendedName>
</protein>
<dbReference type="PANTHER" id="PTHR12521">
    <property type="entry name" value="PROTEIN C6ORF130"/>
    <property type="match status" value="1"/>
</dbReference>
<dbReference type="EMBL" id="HF920637">
    <property type="protein sequence ID" value="CCV02385.1"/>
    <property type="molecule type" value="Genomic_DNA"/>
</dbReference>
<reference evidence="1 2" key="1">
    <citation type="journal article" date="2014" name="J. Gen. Virol.">
        <title>Genome sequence of a crustacean iridovirus, IIV31, isolated from the pill bug, Armadillidium vulgare.</title>
        <authorList>
            <person name="Piegu B."/>
            <person name="Guizard S."/>
            <person name="Yeping T."/>
            <person name="Cruaud C."/>
            <person name="Asgari S."/>
            <person name="Bideshi D.K."/>
            <person name="Federici B.A."/>
            <person name="Bigot Y."/>
        </authorList>
    </citation>
    <scope>NUCLEOTIDE SEQUENCE [LARGE SCALE GENOMIC DNA]</scope>
</reference>
<keyword evidence="2" id="KW-1185">Reference proteome</keyword>